<dbReference type="PANTHER" id="PTHR30474">
    <property type="entry name" value="CELL CYCLE PROTEIN"/>
    <property type="match status" value="1"/>
</dbReference>
<keyword evidence="2" id="KW-0328">Glycosyltransferase</keyword>
<dbReference type="EMBL" id="JPOS01000039">
    <property type="protein sequence ID" value="KGE86821.1"/>
    <property type="molecule type" value="Genomic_DNA"/>
</dbReference>
<keyword evidence="8 16" id="KW-0472">Membrane</keyword>
<keyword evidence="18" id="KW-1185">Reference proteome</keyword>
<dbReference type="GO" id="GO:0005886">
    <property type="term" value="C:plasma membrane"/>
    <property type="evidence" value="ECO:0007669"/>
    <property type="project" value="TreeGrafter"/>
</dbReference>
<evidence type="ECO:0000256" key="1">
    <source>
        <dbReference type="ARBA" id="ARBA00004141"/>
    </source>
</evidence>
<dbReference type="RefSeq" id="WP_044223285.1">
    <property type="nucleotide sequence ID" value="NZ_JBKAGJ010000009.1"/>
</dbReference>
<evidence type="ECO:0000256" key="15">
    <source>
        <dbReference type="ARBA" id="ARBA00049902"/>
    </source>
</evidence>
<evidence type="ECO:0000256" key="14">
    <source>
        <dbReference type="ARBA" id="ARBA00044770"/>
    </source>
</evidence>
<evidence type="ECO:0000313" key="17">
    <source>
        <dbReference type="EMBL" id="KGE86821.1"/>
    </source>
</evidence>
<dbReference type="Pfam" id="PF01098">
    <property type="entry name" value="FTSW_RODA_SPOVE"/>
    <property type="match status" value="1"/>
</dbReference>
<feature type="transmembrane region" description="Helical" evidence="16">
    <location>
        <begin position="111"/>
        <end position="133"/>
    </location>
</feature>
<evidence type="ECO:0000256" key="7">
    <source>
        <dbReference type="ARBA" id="ARBA00022989"/>
    </source>
</evidence>
<keyword evidence="4 16" id="KW-0812">Transmembrane</keyword>
<proteinExistence type="inferred from homology"/>
<evidence type="ECO:0000256" key="10">
    <source>
        <dbReference type="ARBA" id="ARBA00033270"/>
    </source>
</evidence>
<feature type="transmembrane region" description="Helical" evidence="16">
    <location>
        <begin position="189"/>
        <end position="210"/>
    </location>
</feature>
<sequence length="380" mass="41689">MSLATRIYAELQGDRAIWAVIALLAMFSVMAVYSSTGTLAYREMGGNTESFLVKHFLIVVGGLFLTYLAHLMHYMKYSRSAPVLLLISVPLLIYTIAFGADINDARRWIEVPFVGVTFQTSDFAKLALIIYLARMIGSKQDYIKDFQSAFVPIIVPVLIICGLIAPADLSTAILLFFTSIMMMFVGRVALQYIALLLLLGIVVFAMLVLLGEFFPEVVRSDTWVNRVREYMDNPDGGYQVQQAKIAMANGEWLGLGPGNSIQRNYLPSPYSDFIYAIIVEEYGIFGGFAIIGLYVALFFRSTRLVTKSPKAFGAMLVIGLSISLVLQAFINIAVSVHLVPVTGVTLPMVSMGGTSILFTCISFGMILSVSKYIETVDGGG</sequence>
<evidence type="ECO:0000256" key="4">
    <source>
        <dbReference type="ARBA" id="ARBA00022692"/>
    </source>
</evidence>
<dbReference type="OrthoDB" id="9812661at2"/>
<evidence type="ECO:0000256" key="16">
    <source>
        <dbReference type="SAM" id="Phobius"/>
    </source>
</evidence>
<dbReference type="Proteomes" id="UP000029736">
    <property type="component" value="Unassembled WGS sequence"/>
</dbReference>
<dbReference type="GO" id="GO:0008360">
    <property type="term" value="P:regulation of cell shape"/>
    <property type="evidence" value="ECO:0007669"/>
    <property type="project" value="UniProtKB-KW"/>
</dbReference>
<evidence type="ECO:0000256" key="12">
    <source>
        <dbReference type="ARBA" id="ARBA00041185"/>
    </source>
</evidence>
<comment type="subcellular location">
    <subcellularLocation>
        <location evidence="1">Membrane</location>
        <topology evidence="1">Multi-pass membrane protein</topology>
    </subcellularLocation>
</comment>
<evidence type="ECO:0000256" key="2">
    <source>
        <dbReference type="ARBA" id="ARBA00022676"/>
    </source>
</evidence>
<evidence type="ECO:0000256" key="9">
    <source>
        <dbReference type="ARBA" id="ARBA00032370"/>
    </source>
</evidence>
<dbReference type="STRING" id="1524460.IX84_17230"/>
<evidence type="ECO:0000256" key="3">
    <source>
        <dbReference type="ARBA" id="ARBA00022679"/>
    </source>
</evidence>
<keyword evidence="7 16" id="KW-1133">Transmembrane helix</keyword>
<keyword evidence="6" id="KW-0573">Peptidoglycan synthesis</keyword>
<protein>
    <recommendedName>
        <fullName evidence="12">Probable peptidoglycan glycosyltransferase FtsW</fullName>
        <ecNumber evidence="14">2.4.99.28</ecNumber>
    </recommendedName>
    <alternativeName>
        <fullName evidence="13">Cell division protein FtsW</fullName>
    </alternativeName>
    <alternativeName>
        <fullName evidence="10">Cell wall polymerase</fullName>
    </alternativeName>
    <alternativeName>
        <fullName evidence="9">Peptidoglycan polymerase</fullName>
    </alternativeName>
</protein>
<dbReference type="GO" id="GO:0015648">
    <property type="term" value="F:lipid-linked peptidoglycan transporter activity"/>
    <property type="evidence" value="ECO:0007669"/>
    <property type="project" value="TreeGrafter"/>
</dbReference>
<dbReference type="GO" id="GO:0032153">
    <property type="term" value="C:cell division site"/>
    <property type="evidence" value="ECO:0007669"/>
    <property type="project" value="TreeGrafter"/>
</dbReference>
<evidence type="ECO:0000256" key="13">
    <source>
        <dbReference type="ARBA" id="ARBA00041418"/>
    </source>
</evidence>
<feature type="transmembrane region" description="Helical" evidence="16">
    <location>
        <begin position="346"/>
        <end position="367"/>
    </location>
</feature>
<keyword evidence="17" id="KW-0132">Cell division</keyword>
<dbReference type="GO" id="GO:0051301">
    <property type="term" value="P:cell division"/>
    <property type="evidence" value="ECO:0007669"/>
    <property type="project" value="UniProtKB-KW"/>
</dbReference>
<feature type="transmembrane region" description="Helical" evidence="16">
    <location>
        <begin position="16"/>
        <end position="39"/>
    </location>
</feature>
<feature type="transmembrane region" description="Helical" evidence="16">
    <location>
        <begin position="311"/>
        <end position="334"/>
    </location>
</feature>
<reference evidence="17 18" key="1">
    <citation type="journal article" date="2014" name="Int. J. Syst. Evol. Microbiol.">
        <title>Phaeodactylibacter xiamenensis gen. nov., sp. nov., a member of the family Saprospiraceae isolated from the marine alga Phaeodactylum tricornutum.</title>
        <authorList>
            <person name="Chen Z.Jr."/>
            <person name="Lei X."/>
            <person name="Lai Q."/>
            <person name="Li Y."/>
            <person name="Zhang B."/>
            <person name="Zhang J."/>
            <person name="Zhang H."/>
            <person name="Yang L."/>
            <person name="Zheng W."/>
            <person name="Tian Y."/>
            <person name="Yu Z."/>
            <person name="Xu H.Jr."/>
            <person name="Zheng T."/>
        </authorList>
    </citation>
    <scope>NUCLEOTIDE SEQUENCE [LARGE SCALE GENOMIC DNA]</scope>
    <source>
        <strain evidence="17 18">KD52</strain>
    </source>
</reference>
<feature type="transmembrane region" description="Helical" evidence="16">
    <location>
        <begin position="273"/>
        <end position="299"/>
    </location>
</feature>
<keyword evidence="3" id="KW-0808">Transferase</keyword>
<dbReference type="InterPro" id="IPR001182">
    <property type="entry name" value="FtsW/RodA"/>
</dbReference>
<dbReference type="AlphaFoldDB" id="A0A098S4B6"/>
<gene>
    <name evidence="17" type="ORF">IX84_17230</name>
</gene>
<feature type="transmembrane region" description="Helical" evidence="16">
    <location>
        <begin position="51"/>
        <end position="69"/>
    </location>
</feature>
<name>A0A098S4B6_9BACT</name>
<dbReference type="EC" id="2.4.99.28" evidence="14"/>
<evidence type="ECO:0000256" key="8">
    <source>
        <dbReference type="ARBA" id="ARBA00023136"/>
    </source>
</evidence>
<comment type="catalytic activity">
    <reaction evidence="15">
        <text>[GlcNAc-(1-&gt;4)-Mur2Ac(oyl-L-Ala-gamma-D-Glu-L-Lys-D-Ala-D-Ala)](n)-di-trans,octa-cis-undecaprenyl diphosphate + beta-D-GlcNAc-(1-&gt;4)-Mur2Ac(oyl-L-Ala-gamma-D-Glu-L-Lys-D-Ala-D-Ala)-di-trans,octa-cis-undecaprenyl diphosphate = [GlcNAc-(1-&gt;4)-Mur2Ac(oyl-L-Ala-gamma-D-Glu-L-Lys-D-Ala-D-Ala)](n+1)-di-trans,octa-cis-undecaprenyl diphosphate + di-trans,octa-cis-undecaprenyl diphosphate + H(+)</text>
        <dbReference type="Rhea" id="RHEA:23708"/>
        <dbReference type="Rhea" id="RHEA-COMP:9602"/>
        <dbReference type="Rhea" id="RHEA-COMP:9603"/>
        <dbReference type="ChEBI" id="CHEBI:15378"/>
        <dbReference type="ChEBI" id="CHEBI:58405"/>
        <dbReference type="ChEBI" id="CHEBI:60033"/>
        <dbReference type="ChEBI" id="CHEBI:78435"/>
        <dbReference type="EC" id="2.4.99.28"/>
    </reaction>
</comment>
<evidence type="ECO:0000313" key="18">
    <source>
        <dbReference type="Proteomes" id="UP000029736"/>
    </source>
</evidence>
<feature type="transmembrane region" description="Helical" evidence="16">
    <location>
        <begin position="153"/>
        <end position="177"/>
    </location>
</feature>
<keyword evidence="5" id="KW-0133">Cell shape</keyword>
<organism evidence="17 18">
    <name type="scientific">Phaeodactylibacter xiamenensis</name>
    <dbReference type="NCBI Taxonomy" id="1524460"/>
    <lineage>
        <taxon>Bacteria</taxon>
        <taxon>Pseudomonadati</taxon>
        <taxon>Bacteroidota</taxon>
        <taxon>Saprospiria</taxon>
        <taxon>Saprospirales</taxon>
        <taxon>Haliscomenobacteraceae</taxon>
        <taxon>Phaeodactylibacter</taxon>
    </lineage>
</organism>
<dbReference type="GO" id="GO:0008955">
    <property type="term" value="F:peptidoglycan glycosyltransferase activity"/>
    <property type="evidence" value="ECO:0007669"/>
    <property type="project" value="UniProtKB-EC"/>
</dbReference>
<evidence type="ECO:0000256" key="6">
    <source>
        <dbReference type="ARBA" id="ARBA00022984"/>
    </source>
</evidence>
<evidence type="ECO:0000256" key="5">
    <source>
        <dbReference type="ARBA" id="ARBA00022960"/>
    </source>
</evidence>
<evidence type="ECO:0000256" key="11">
    <source>
        <dbReference type="ARBA" id="ARBA00038053"/>
    </source>
</evidence>
<accession>A0A098S4B6</accession>
<dbReference type="GO" id="GO:0009252">
    <property type="term" value="P:peptidoglycan biosynthetic process"/>
    <property type="evidence" value="ECO:0007669"/>
    <property type="project" value="UniProtKB-KW"/>
</dbReference>
<feature type="transmembrane region" description="Helical" evidence="16">
    <location>
        <begin position="81"/>
        <end position="99"/>
    </location>
</feature>
<comment type="caution">
    <text evidence="17">The sequence shown here is derived from an EMBL/GenBank/DDBJ whole genome shotgun (WGS) entry which is preliminary data.</text>
</comment>
<comment type="similarity">
    <text evidence="11">Belongs to the SEDS family. FtsW subfamily.</text>
</comment>
<keyword evidence="17" id="KW-0131">Cell cycle</keyword>
<dbReference type="PANTHER" id="PTHR30474:SF2">
    <property type="entry name" value="PEPTIDOGLYCAN GLYCOSYLTRANSFERASE FTSW-RELATED"/>
    <property type="match status" value="1"/>
</dbReference>